<dbReference type="EMBL" id="JACMRX010000004">
    <property type="protein sequence ID" value="KAF7990786.1"/>
    <property type="molecule type" value="Genomic_DNA"/>
</dbReference>
<dbReference type="InterPro" id="IPR013235">
    <property type="entry name" value="PPP_dom"/>
</dbReference>
<feature type="domain" description="Serine/threonine specific protein phosphatases" evidence="24">
    <location>
        <begin position="197"/>
        <end position="473"/>
    </location>
</feature>
<dbReference type="SMART" id="SM00156">
    <property type="entry name" value="PP2Ac"/>
    <property type="match status" value="1"/>
</dbReference>
<evidence type="ECO:0000256" key="5">
    <source>
        <dbReference type="ARBA" id="ARBA00004496"/>
    </source>
</evidence>
<comment type="similarity">
    <text evidence="6">Belongs to the PPP phosphatase family. PP-5 (PP-T) subfamily.</text>
</comment>
<evidence type="ECO:0000256" key="16">
    <source>
        <dbReference type="ARBA" id="ARBA00022912"/>
    </source>
</evidence>
<evidence type="ECO:0000256" key="23">
    <source>
        <dbReference type="PROSITE-ProRule" id="PRU00339"/>
    </source>
</evidence>
<dbReference type="GO" id="GO:0005886">
    <property type="term" value="C:plasma membrane"/>
    <property type="evidence" value="ECO:0007669"/>
    <property type="project" value="UniProtKB-SubCell"/>
</dbReference>
<dbReference type="PROSITE" id="PS50005">
    <property type="entry name" value="TPR"/>
    <property type="match status" value="2"/>
</dbReference>
<evidence type="ECO:0000256" key="4">
    <source>
        <dbReference type="ARBA" id="ARBA00004236"/>
    </source>
</evidence>
<dbReference type="FunFam" id="1.25.40.10:FF:000055">
    <property type="entry name" value="Serine/threonine-protein phosphatase"/>
    <property type="match status" value="1"/>
</dbReference>
<dbReference type="EC" id="3.1.3.16" evidence="7"/>
<evidence type="ECO:0000256" key="10">
    <source>
        <dbReference type="ARBA" id="ARBA00022490"/>
    </source>
</evidence>
<keyword evidence="17" id="KW-0007">Acetylation</keyword>
<evidence type="ECO:0000256" key="11">
    <source>
        <dbReference type="ARBA" id="ARBA00022723"/>
    </source>
</evidence>
<sequence length="491" mass="56264">MTDNQEKSEIVNTDNTIDAEKFKEAANEHFKNQSYDKAIELYTKAIELNSSMASYYGNRSFAYLKTECFGYALNDASKAIELDRNYVKGYYRRAAAYMSLSKFKLALKDFETVMKARPSDADAKAKYTECNKIVKKLAFEKAISLDNDKKNIADTINLDAMAIEDDYTGPKLDDGQKVTLEFMKELLKWYKEENKPLHRKYAYKILLDIKTWFMAQPTLVDVPIPDDSKFTVCGDIHGQFYDLLNIFELNGLPSETNPYLFNGDFVDRGSFSVECIFTLFGFKLLFPNHFFMSRGNHESAIMNHMYGFDGEVKAKYTAQMAELFTEVYNWLPLAHCLNKKVLVMHGGLFSRDDITLDNIRETDRNRQPPDEGIMCELLWSDPQPQLGRAPSKRGVGVQFGPDITENFLKLNGLDYIIRSHEVKNDGYEIGHDGKCITVFSAPNYCDTMGNRGAFITITGNDMKPKFTSYDAVPHPDIRPMQYARSLMKFMM</sequence>
<dbReference type="Pfam" id="PF08321">
    <property type="entry name" value="PPP5"/>
    <property type="match status" value="1"/>
</dbReference>
<dbReference type="Gene3D" id="1.25.40.10">
    <property type="entry name" value="Tetratricopeptide repeat domain"/>
    <property type="match status" value="1"/>
</dbReference>
<dbReference type="InterPro" id="IPR004843">
    <property type="entry name" value="Calcineurin-like_PHP"/>
</dbReference>
<keyword evidence="12" id="KW-0677">Repeat</keyword>
<evidence type="ECO:0000256" key="1">
    <source>
        <dbReference type="ARBA" id="ARBA00001936"/>
    </source>
</evidence>
<protein>
    <recommendedName>
        <fullName evidence="8">Serine/threonine-protein phosphatase 5</fullName>
        <ecNumber evidence="7">3.1.3.16</ecNumber>
    </recommendedName>
    <alternativeName>
        <fullName evidence="21">Protein phosphatase T</fullName>
    </alternativeName>
</protein>
<dbReference type="SUPFAM" id="SSF56300">
    <property type="entry name" value="Metallo-dependent phosphatases"/>
    <property type="match status" value="1"/>
</dbReference>
<dbReference type="Proteomes" id="UP000639338">
    <property type="component" value="Unassembled WGS sequence"/>
</dbReference>
<name>A0A834XRA0_APHGI</name>
<evidence type="ECO:0000256" key="6">
    <source>
        <dbReference type="ARBA" id="ARBA00008786"/>
    </source>
</evidence>
<feature type="repeat" description="TPR" evidence="23">
    <location>
        <begin position="19"/>
        <end position="52"/>
    </location>
</feature>
<dbReference type="PANTHER" id="PTHR45668:SF5">
    <property type="entry name" value="SERINE_THREONINE-PROTEIN PHOSPHATASE 5"/>
    <property type="match status" value="1"/>
</dbReference>
<feature type="active site" description="Proton donor/acceptor" evidence="22">
    <location>
        <position position="297"/>
    </location>
</feature>
<dbReference type="SUPFAM" id="SSF48452">
    <property type="entry name" value="TPR-like"/>
    <property type="match status" value="1"/>
</dbReference>
<gene>
    <name evidence="25" type="ORF">HCN44_000591</name>
</gene>
<evidence type="ECO:0000256" key="8">
    <source>
        <dbReference type="ARBA" id="ARBA00020001"/>
    </source>
</evidence>
<dbReference type="SMART" id="SM00028">
    <property type="entry name" value="TPR"/>
    <property type="match status" value="3"/>
</dbReference>
<keyword evidence="10" id="KW-0963">Cytoplasm</keyword>
<dbReference type="InterPro" id="IPR041753">
    <property type="entry name" value="PP5_C"/>
</dbReference>
<evidence type="ECO:0000256" key="18">
    <source>
        <dbReference type="ARBA" id="ARBA00023136"/>
    </source>
</evidence>
<dbReference type="OrthoDB" id="445564at2759"/>
<dbReference type="InterPro" id="IPR011990">
    <property type="entry name" value="TPR-like_helical_dom_sf"/>
</dbReference>
<dbReference type="InterPro" id="IPR006186">
    <property type="entry name" value="Ser/Thr-sp_prot-phosphatase"/>
</dbReference>
<keyword evidence="14 23" id="KW-0802">TPR repeat</keyword>
<dbReference type="PRINTS" id="PR00114">
    <property type="entry name" value="STPHPHTASE"/>
</dbReference>
<dbReference type="GO" id="GO:0046872">
    <property type="term" value="F:metal ion binding"/>
    <property type="evidence" value="ECO:0007669"/>
    <property type="project" value="UniProtKB-KW"/>
</dbReference>
<dbReference type="InterPro" id="IPR019734">
    <property type="entry name" value="TPR_rpt"/>
</dbReference>
<evidence type="ECO:0000256" key="21">
    <source>
        <dbReference type="ARBA" id="ARBA00075685"/>
    </source>
</evidence>
<keyword evidence="15" id="KW-0460">Magnesium</keyword>
<keyword evidence="11" id="KW-0479">Metal-binding</keyword>
<accession>A0A834XRA0</accession>
<keyword evidence="19" id="KW-0464">Manganese</keyword>
<dbReference type="AlphaFoldDB" id="A0A834XRA0"/>
<evidence type="ECO:0000256" key="14">
    <source>
        <dbReference type="ARBA" id="ARBA00022803"/>
    </source>
</evidence>
<dbReference type="GO" id="GO:0005737">
    <property type="term" value="C:cytoplasm"/>
    <property type="evidence" value="ECO:0007669"/>
    <property type="project" value="UniProtKB-SubCell"/>
</dbReference>
<dbReference type="PANTHER" id="PTHR45668">
    <property type="entry name" value="SERINE/THREONINE-PROTEIN PHOSPHATASE 5-RELATED"/>
    <property type="match status" value="1"/>
</dbReference>
<keyword evidence="26" id="KW-1185">Reference proteome</keyword>
<evidence type="ECO:0000256" key="22">
    <source>
        <dbReference type="PIRSR" id="PIRSR033096-1"/>
    </source>
</evidence>
<keyword evidence="9" id="KW-1003">Cell membrane</keyword>
<comment type="subcellular location">
    <subcellularLocation>
        <location evidence="4">Cell membrane</location>
    </subcellularLocation>
    <subcellularLocation>
        <location evidence="5">Cytoplasm</location>
    </subcellularLocation>
    <subcellularLocation>
        <location evidence="3">Nucleus</location>
    </subcellularLocation>
</comment>
<reference evidence="25 26" key="1">
    <citation type="submission" date="2020-08" db="EMBL/GenBank/DDBJ databases">
        <title>Aphidius gifuensis genome sequencing and assembly.</title>
        <authorList>
            <person name="Du Z."/>
        </authorList>
    </citation>
    <scope>NUCLEOTIDE SEQUENCE [LARGE SCALE GENOMIC DNA]</scope>
    <source>
        <strain evidence="25">YNYX2018</strain>
        <tissue evidence="25">Adults</tissue>
    </source>
</reference>
<dbReference type="CDD" id="cd07417">
    <property type="entry name" value="MPP_PP5_C"/>
    <property type="match status" value="1"/>
</dbReference>
<evidence type="ECO:0000256" key="3">
    <source>
        <dbReference type="ARBA" id="ARBA00004123"/>
    </source>
</evidence>
<dbReference type="PIRSF" id="PIRSF033096">
    <property type="entry name" value="PPPtase_5"/>
    <property type="match status" value="1"/>
</dbReference>
<dbReference type="GO" id="GO:0005634">
    <property type="term" value="C:nucleus"/>
    <property type="evidence" value="ECO:0007669"/>
    <property type="project" value="UniProtKB-SubCell"/>
</dbReference>
<dbReference type="FunFam" id="3.60.21.10:FF:000017">
    <property type="entry name" value="Serine/threonine-protein phosphatase"/>
    <property type="match status" value="1"/>
</dbReference>
<dbReference type="Gene3D" id="3.60.21.10">
    <property type="match status" value="1"/>
</dbReference>
<evidence type="ECO:0000256" key="19">
    <source>
        <dbReference type="ARBA" id="ARBA00023211"/>
    </source>
</evidence>
<evidence type="ECO:0000313" key="25">
    <source>
        <dbReference type="EMBL" id="KAF7990786.1"/>
    </source>
</evidence>
<dbReference type="InterPro" id="IPR029052">
    <property type="entry name" value="Metallo-depent_PP-like"/>
</dbReference>
<keyword evidence="13" id="KW-0378">Hydrolase</keyword>
<comment type="caution">
    <text evidence="25">The sequence shown here is derived from an EMBL/GenBank/DDBJ whole genome shotgun (WGS) entry which is preliminary data.</text>
</comment>
<organism evidence="25 26">
    <name type="scientific">Aphidius gifuensis</name>
    <name type="common">Parasitoid wasp</name>
    <dbReference type="NCBI Taxonomy" id="684658"/>
    <lineage>
        <taxon>Eukaryota</taxon>
        <taxon>Metazoa</taxon>
        <taxon>Ecdysozoa</taxon>
        <taxon>Arthropoda</taxon>
        <taxon>Hexapoda</taxon>
        <taxon>Insecta</taxon>
        <taxon>Pterygota</taxon>
        <taxon>Neoptera</taxon>
        <taxon>Endopterygota</taxon>
        <taxon>Hymenoptera</taxon>
        <taxon>Apocrita</taxon>
        <taxon>Ichneumonoidea</taxon>
        <taxon>Braconidae</taxon>
        <taxon>Aphidiinae</taxon>
        <taxon>Aphidius</taxon>
    </lineage>
</organism>
<dbReference type="Pfam" id="PF13181">
    <property type="entry name" value="TPR_8"/>
    <property type="match status" value="2"/>
</dbReference>
<evidence type="ECO:0000256" key="9">
    <source>
        <dbReference type="ARBA" id="ARBA00022475"/>
    </source>
</evidence>
<evidence type="ECO:0000259" key="24">
    <source>
        <dbReference type="SMART" id="SM00156"/>
    </source>
</evidence>
<keyword evidence="18" id="KW-0472">Membrane</keyword>
<evidence type="ECO:0000256" key="15">
    <source>
        <dbReference type="ARBA" id="ARBA00022842"/>
    </source>
</evidence>
<evidence type="ECO:0000256" key="2">
    <source>
        <dbReference type="ARBA" id="ARBA00001946"/>
    </source>
</evidence>
<comment type="cofactor">
    <cofactor evidence="1">
        <name>Mn(2+)</name>
        <dbReference type="ChEBI" id="CHEBI:29035"/>
    </cofactor>
</comment>
<feature type="repeat" description="TPR" evidence="23">
    <location>
        <begin position="87"/>
        <end position="120"/>
    </location>
</feature>
<dbReference type="InterPro" id="IPR051134">
    <property type="entry name" value="PPP_phosphatase"/>
</dbReference>
<dbReference type="Pfam" id="PF00149">
    <property type="entry name" value="Metallophos"/>
    <property type="match status" value="1"/>
</dbReference>
<evidence type="ECO:0000256" key="13">
    <source>
        <dbReference type="ARBA" id="ARBA00022801"/>
    </source>
</evidence>
<comment type="cofactor">
    <cofactor evidence="2">
        <name>Mg(2+)</name>
        <dbReference type="ChEBI" id="CHEBI:18420"/>
    </cofactor>
</comment>
<evidence type="ECO:0000256" key="12">
    <source>
        <dbReference type="ARBA" id="ARBA00022737"/>
    </source>
</evidence>
<evidence type="ECO:0000313" key="26">
    <source>
        <dbReference type="Proteomes" id="UP000639338"/>
    </source>
</evidence>
<keyword evidence="16" id="KW-0904">Protein phosphatase</keyword>
<evidence type="ECO:0000256" key="7">
    <source>
        <dbReference type="ARBA" id="ARBA00013081"/>
    </source>
</evidence>
<keyword evidence="20" id="KW-0539">Nucleus</keyword>
<evidence type="ECO:0000256" key="17">
    <source>
        <dbReference type="ARBA" id="ARBA00022990"/>
    </source>
</evidence>
<dbReference type="GO" id="GO:0004722">
    <property type="term" value="F:protein serine/threonine phosphatase activity"/>
    <property type="evidence" value="ECO:0007669"/>
    <property type="project" value="UniProtKB-EC"/>
</dbReference>
<evidence type="ECO:0000256" key="20">
    <source>
        <dbReference type="ARBA" id="ARBA00023242"/>
    </source>
</evidence>
<proteinExistence type="inferred from homology"/>